<protein>
    <recommendedName>
        <fullName evidence="2">S1 motif domain-containing protein</fullName>
    </recommendedName>
</protein>
<dbReference type="AlphaFoldDB" id="A0A8T2RSM3"/>
<reference evidence="3" key="1">
    <citation type="submission" date="2021-08" db="EMBL/GenBank/DDBJ databases">
        <title>WGS assembly of Ceratopteris richardii.</title>
        <authorList>
            <person name="Marchant D.B."/>
            <person name="Chen G."/>
            <person name="Jenkins J."/>
            <person name="Shu S."/>
            <person name="Leebens-Mack J."/>
            <person name="Grimwood J."/>
            <person name="Schmutz J."/>
            <person name="Soltis P."/>
            <person name="Soltis D."/>
            <person name="Chen Z.-H."/>
        </authorList>
    </citation>
    <scope>NUCLEOTIDE SEQUENCE</scope>
    <source>
        <strain evidence="3">Whitten #5841</strain>
        <tissue evidence="3">Leaf</tissue>
    </source>
</reference>
<dbReference type="EMBL" id="CM035429">
    <property type="protein sequence ID" value="KAH7299489.1"/>
    <property type="molecule type" value="Genomic_DNA"/>
</dbReference>
<keyword evidence="4" id="KW-1185">Reference proteome</keyword>
<sequence>MAQAALGAAFSASRSLSHCLTSRVLCGSGYGICSLKSTVTIHCRYKSFTSCSGGSRFRFGWITEYRDTGFWSLGGASQSPFKGRIFVSYHSPDGTPFYYPGEGFADLGIHPAKLLQPGDPDTYQVKIRDVMPVGYFVDMPSGREGYLPANDLGFSGGIERLRTIFQVGQEVTVRITFRGGGGRELLSIRKFDPERPPIEPPKVARSSGSGKHKISSMMRRRAQQQRNNSST</sequence>
<evidence type="ECO:0000313" key="3">
    <source>
        <dbReference type="EMBL" id="KAH7299489.1"/>
    </source>
</evidence>
<organism evidence="3 4">
    <name type="scientific">Ceratopteris richardii</name>
    <name type="common">Triangle waterfern</name>
    <dbReference type="NCBI Taxonomy" id="49495"/>
    <lineage>
        <taxon>Eukaryota</taxon>
        <taxon>Viridiplantae</taxon>
        <taxon>Streptophyta</taxon>
        <taxon>Embryophyta</taxon>
        <taxon>Tracheophyta</taxon>
        <taxon>Polypodiopsida</taxon>
        <taxon>Polypodiidae</taxon>
        <taxon>Polypodiales</taxon>
        <taxon>Pteridineae</taxon>
        <taxon>Pteridaceae</taxon>
        <taxon>Parkerioideae</taxon>
        <taxon>Ceratopteris</taxon>
    </lineage>
</organism>
<dbReference type="OrthoDB" id="1899655at2759"/>
<feature type="compositionally biased region" description="Basic residues" evidence="1">
    <location>
        <begin position="210"/>
        <end position="223"/>
    </location>
</feature>
<gene>
    <name evidence="3" type="ORF">KP509_24G014500</name>
</gene>
<dbReference type="GO" id="GO:0003676">
    <property type="term" value="F:nucleic acid binding"/>
    <property type="evidence" value="ECO:0007669"/>
    <property type="project" value="InterPro"/>
</dbReference>
<feature type="domain" description="S1 motif" evidence="2">
    <location>
        <begin position="120"/>
        <end position="189"/>
    </location>
</feature>
<evidence type="ECO:0000256" key="1">
    <source>
        <dbReference type="SAM" id="MobiDB-lite"/>
    </source>
</evidence>
<dbReference type="InterPro" id="IPR003029">
    <property type="entry name" value="S1_domain"/>
</dbReference>
<name>A0A8T2RSM3_CERRI</name>
<dbReference type="SMART" id="SM00316">
    <property type="entry name" value="S1"/>
    <property type="match status" value="1"/>
</dbReference>
<dbReference type="Proteomes" id="UP000825935">
    <property type="component" value="Chromosome 24"/>
</dbReference>
<comment type="caution">
    <text evidence="3">The sequence shown here is derived from an EMBL/GenBank/DDBJ whole genome shotgun (WGS) entry which is preliminary data.</text>
</comment>
<accession>A0A8T2RSM3</accession>
<evidence type="ECO:0000313" key="4">
    <source>
        <dbReference type="Proteomes" id="UP000825935"/>
    </source>
</evidence>
<evidence type="ECO:0000259" key="2">
    <source>
        <dbReference type="PROSITE" id="PS50126"/>
    </source>
</evidence>
<dbReference type="PROSITE" id="PS50126">
    <property type="entry name" value="S1"/>
    <property type="match status" value="1"/>
</dbReference>
<dbReference type="CDD" id="cd00164">
    <property type="entry name" value="S1_like"/>
    <property type="match status" value="1"/>
</dbReference>
<proteinExistence type="predicted"/>
<dbReference type="Gene3D" id="2.40.50.140">
    <property type="entry name" value="Nucleic acid-binding proteins"/>
    <property type="match status" value="1"/>
</dbReference>
<dbReference type="SUPFAM" id="SSF50249">
    <property type="entry name" value="Nucleic acid-binding proteins"/>
    <property type="match status" value="1"/>
</dbReference>
<dbReference type="InterPro" id="IPR012340">
    <property type="entry name" value="NA-bd_OB-fold"/>
</dbReference>
<feature type="region of interest" description="Disordered" evidence="1">
    <location>
        <begin position="192"/>
        <end position="231"/>
    </location>
</feature>